<evidence type="ECO:0000313" key="2">
    <source>
        <dbReference type="EMBL" id="PLT97194.1"/>
    </source>
</evidence>
<feature type="region of interest" description="Disordered" evidence="1">
    <location>
        <begin position="1"/>
        <end position="21"/>
    </location>
</feature>
<evidence type="ECO:0000313" key="4">
    <source>
        <dbReference type="Proteomes" id="UP001190825"/>
    </source>
</evidence>
<proteinExistence type="predicted"/>
<dbReference type="InterPro" id="IPR006597">
    <property type="entry name" value="Sel1-like"/>
</dbReference>
<dbReference type="InterPro" id="IPR011990">
    <property type="entry name" value="TPR-like_helical_dom_sf"/>
</dbReference>
<reference evidence="3" key="3">
    <citation type="submission" date="2019-06" db="EMBL/GenBank/DDBJ databases">
        <authorList>
            <person name="Le Quere A."/>
            <person name="Colella S."/>
        </authorList>
    </citation>
    <scope>NUCLEOTIDE SEQUENCE</scope>
    <source>
        <strain evidence="3">EmedicaeMD41</strain>
    </source>
</reference>
<organism evidence="3">
    <name type="scientific">Sinorhizobium medicae</name>
    <dbReference type="NCBI Taxonomy" id="110321"/>
    <lineage>
        <taxon>Bacteria</taxon>
        <taxon>Pseudomonadati</taxon>
        <taxon>Pseudomonadota</taxon>
        <taxon>Alphaproteobacteria</taxon>
        <taxon>Hyphomicrobiales</taxon>
        <taxon>Rhizobiaceae</taxon>
        <taxon>Sinorhizobium/Ensifer group</taxon>
        <taxon>Sinorhizobium</taxon>
    </lineage>
</organism>
<protein>
    <submittedName>
        <fullName evidence="3">Sel1 domain protein repeat-containing protein</fullName>
    </submittedName>
</protein>
<dbReference type="EMBL" id="CABFNB010000097">
    <property type="protein sequence ID" value="VTZ61949.1"/>
    <property type="molecule type" value="Genomic_DNA"/>
</dbReference>
<dbReference type="Proteomes" id="UP000507954">
    <property type="component" value="Unassembled WGS sequence"/>
</dbReference>
<dbReference type="Gene3D" id="1.25.40.10">
    <property type="entry name" value="Tetratricopeptide repeat domain"/>
    <property type="match status" value="1"/>
</dbReference>
<dbReference type="SMART" id="SM00671">
    <property type="entry name" value="SEL1"/>
    <property type="match status" value="2"/>
</dbReference>
<accession>A0A508X184</accession>
<dbReference type="SUPFAM" id="SSF81901">
    <property type="entry name" value="HCP-like"/>
    <property type="match status" value="1"/>
</dbReference>
<dbReference type="EMBL" id="NBUC01000132">
    <property type="protein sequence ID" value="PLT97194.1"/>
    <property type="molecule type" value="Genomic_DNA"/>
</dbReference>
<keyword evidence="4" id="KW-1185">Reference proteome</keyword>
<name>A0A508X184_9HYPH</name>
<reference evidence="2" key="1">
    <citation type="submission" date="2017-04" db="EMBL/GenBank/DDBJ databases">
        <authorList>
            <person name="Porter S."/>
            <person name="Friesen M.L."/>
            <person name="Faber-Hammond J."/>
        </authorList>
    </citation>
    <scope>NUCLEOTIDE SEQUENCE</scope>
    <source>
        <strain evidence="2">Str16</strain>
    </source>
</reference>
<evidence type="ECO:0000256" key="1">
    <source>
        <dbReference type="SAM" id="MobiDB-lite"/>
    </source>
</evidence>
<gene>
    <name evidence="2" type="ORF">BMJ33_26430</name>
    <name evidence="3" type="ORF">EMEDMD4_310199</name>
</gene>
<sequence length="128" mass="14281">MGREAIPKQASQRGQPPLTLRRRANLKRNLLNHSRDPVNGLSKLGKEGNLEAAAALGEFYFRQEHPLTYKLSFEWNEWAARRGDAGSQGRLATIYHEGLGVERNPQRAFAFWLLAAKQGHSGARAMSG</sequence>
<dbReference type="AlphaFoldDB" id="A0A508X184"/>
<evidence type="ECO:0000313" key="3">
    <source>
        <dbReference type="EMBL" id="VTZ61949.1"/>
    </source>
</evidence>
<dbReference type="Proteomes" id="UP001190825">
    <property type="component" value="Unassembled WGS sequence"/>
</dbReference>
<reference evidence="2 4" key="2">
    <citation type="journal article" date="2018" name="FEMS Microbiol. Ecol.">
        <title>Co-invading symbiotic mutualists of Medicago polymorpha retain high ancestral diversity and contain diverse accessory genomes.</title>
        <authorList>
            <person name="Porter S.S."/>
            <person name="Faber-Hammond J.J."/>
            <person name="Friesen M.L."/>
        </authorList>
    </citation>
    <scope>NUCLEOTIDE SEQUENCE [LARGE SCALE GENOMIC DNA]</scope>
    <source>
        <strain evidence="2 4">Str16</strain>
    </source>
</reference>
<dbReference type="Pfam" id="PF08238">
    <property type="entry name" value="Sel1"/>
    <property type="match status" value="2"/>
</dbReference>